<proteinExistence type="predicted"/>
<dbReference type="EMBL" id="LS398110">
    <property type="protein sequence ID" value="SPP99080.1"/>
    <property type="molecule type" value="Genomic_DNA"/>
</dbReference>
<dbReference type="AlphaFoldDB" id="A0A2U3QCI2"/>
<sequence length="95" mass="10383">MLDPVAVLDGLRLLEFLNELLFPRQQVLYDRAHNSPIARGDVTNAEIEGARDPGSFRTLKQNVRRRGWFLGPASVRSVAAGTPRLTVAPGDTSIG</sequence>
<reference evidence="1 2" key="1">
    <citation type="submission" date="2018-03" db="EMBL/GenBank/DDBJ databases">
        <authorList>
            <person name="Gully D."/>
        </authorList>
    </citation>
    <scope>NUCLEOTIDE SEQUENCE [LARGE SCALE GENOMIC DNA]</scope>
    <source>
        <strain evidence="1">ORS3257</strain>
    </source>
</reference>
<dbReference type="Proteomes" id="UP000246085">
    <property type="component" value="Chromosome BRAD3257"/>
</dbReference>
<accession>A0A2U3QCI2</accession>
<organism evidence="1 2">
    <name type="scientific">Bradyrhizobium vignae</name>
    <dbReference type="NCBI Taxonomy" id="1549949"/>
    <lineage>
        <taxon>Bacteria</taxon>
        <taxon>Pseudomonadati</taxon>
        <taxon>Pseudomonadota</taxon>
        <taxon>Alphaproteobacteria</taxon>
        <taxon>Hyphomicrobiales</taxon>
        <taxon>Nitrobacteraceae</taxon>
        <taxon>Bradyrhizobium</taxon>
    </lineage>
</organism>
<dbReference type="KEGG" id="bvz:BRAD3257_8494"/>
<name>A0A2U3QCI2_9BRAD</name>
<protein>
    <submittedName>
        <fullName evidence="1">Uncharacterized protein</fullName>
    </submittedName>
</protein>
<evidence type="ECO:0000313" key="1">
    <source>
        <dbReference type="EMBL" id="SPP99080.1"/>
    </source>
</evidence>
<evidence type="ECO:0000313" key="2">
    <source>
        <dbReference type="Proteomes" id="UP000246085"/>
    </source>
</evidence>
<gene>
    <name evidence="1" type="ORF">BRAD3257_8494</name>
</gene>